<keyword evidence="5" id="KW-0010">Activator</keyword>
<dbReference type="GO" id="GO:0016592">
    <property type="term" value="C:mediator complex"/>
    <property type="evidence" value="ECO:0007669"/>
    <property type="project" value="InterPro"/>
</dbReference>
<proteinExistence type="inferred from homology"/>
<name>A0AAF0EL08_9BASI</name>
<feature type="region of interest" description="Disordered" evidence="9">
    <location>
        <begin position="89"/>
        <end position="111"/>
    </location>
</feature>
<keyword evidence="4" id="KW-0805">Transcription regulation</keyword>
<reference evidence="10" key="1">
    <citation type="submission" date="2023-03" db="EMBL/GenBank/DDBJ databases">
        <title>Mating type loci evolution in Malassezia.</title>
        <authorList>
            <person name="Coelho M.A."/>
        </authorList>
    </citation>
    <scope>NUCLEOTIDE SEQUENCE</scope>
    <source>
        <strain evidence="10">CBS 9557</strain>
    </source>
</reference>
<evidence type="ECO:0000256" key="2">
    <source>
        <dbReference type="ARBA" id="ARBA00009259"/>
    </source>
</evidence>
<dbReference type="GO" id="GO:0006357">
    <property type="term" value="P:regulation of transcription by RNA polymerase II"/>
    <property type="evidence" value="ECO:0007669"/>
    <property type="project" value="InterPro"/>
</dbReference>
<keyword evidence="6" id="KW-0804">Transcription</keyword>
<dbReference type="Proteomes" id="UP001213623">
    <property type="component" value="Chromosome 2"/>
</dbReference>
<keyword evidence="11" id="KW-1185">Reference proteome</keyword>
<dbReference type="PANTHER" id="PTHR28270">
    <property type="entry name" value="MEDIATOR OF RNA POLYMERASE II TRANSCRIPTION SUBUNIT 19"/>
    <property type="match status" value="1"/>
</dbReference>
<feature type="compositionally biased region" description="Basic residues" evidence="9">
    <location>
        <begin position="180"/>
        <end position="191"/>
    </location>
</feature>
<evidence type="ECO:0000256" key="5">
    <source>
        <dbReference type="ARBA" id="ARBA00023159"/>
    </source>
</evidence>
<accession>A0AAF0EL08</accession>
<evidence type="ECO:0000256" key="8">
    <source>
        <dbReference type="ARBA" id="ARBA00032018"/>
    </source>
</evidence>
<dbReference type="AlphaFoldDB" id="A0AAF0EL08"/>
<evidence type="ECO:0000313" key="11">
    <source>
        <dbReference type="Proteomes" id="UP001213623"/>
    </source>
</evidence>
<evidence type="ECO:0000256" key="6">
    <source>
        <dbReference type="ARBA" id="ARBA00023163"/>
    </source>
</evidence>
<sequence>MEQAESAAHGDGAAYVPAPIREPEGLPSFHLNGTQDMLTLFGLRPLYEVAVRPYLKPDLGPDATEADKAAAQAKRATLPKSFLHYVEGLPGKVRPPKRSGSSRHAPPPKDLEKMLMKPEYTYTPIVPFDQDTLAAAFTVSPFTEPIAGIDTSLLEADEHETPAAKKNKLGQADRPDAPKKRVVLISKKKRL</sequence>
<dbReference type="GO" id="GO:0070847">
    <property type="term" value="C:core mediator complex"/>
    <property type="evidence" value="ECO:0007669"/>
    <property type="project" value="TreeGrafter"/>
</dbReference>
<feature type="region of interest" description="Disordered" evidence="9">
    <location>
        <begin position="157"/>
        <end position="191"/>
    </location>
</feature>
<protein>
    <recommendedName>
        <fullName evidence="3">Mediator of RNA polymerase II transcription subunit 19</fullName>
    </recommendedName>
    <alternativeName>
        <fullName evidence="8">Mediator complex subunit 19</fullName>
    </alternativeName>
</protein>
<gene>
    <name evidence="10" type="ORF">MNAN1_001433</name>
</gene>
<dbReference type="InterPro" id="IPR013942">
    <property type="entry name" value="Mediator_Med19_fun"/>
</dbReference>
<dbReference type="PANTHER" id="PTHR28270:SF1">
    <property type="entry name" value="MEDIATOR OF RNA POLYMERASE II TRANSCRIPTION SUBUNIT 19"/>
    <property type="match status" value="1"/>
</dbReference>
<evidence type="ECO:0000256" key="9">
    <source>
        <dbReference type="SAM" id="MobiDB-lite"/>
    </source>
</evidence>
<keyword evidence="7" id="KW-0539">Nucleus</keyword>
<comment type="subcellular location">
    <subcellularLocation>
        <location evidence="1">Nucleus</location>
    </subcellularLocation>
</comment>
<evidence type="ECO:0000256" key="7">
    <source>
        <dbReference type="ARBA" id="ARBA00023242"/>
    </source>
</evidence>
<evidence type="ECO:0000256" key="1">
    <source>
        <dbReference type="ARBA" id="ARBA00004123"/>
    </source>
</evidence>
<evidence type="ECO:0000256" key="3">
    <source>
        <dbReference type="ARBA" id="ARBA00019615"/>
    </source>
</evidence>
<comment type="similarity">
    <text evidence="2">Belongs to the Mediator complex subunit 19 family.</text>
</comment>
<evidence type="ECO:0000313" key="10">
    <source>
        <dbReference type="EMBL" id="WFD26450.1"/>
    </source>
</evidence>
<organism evidence="10 11">
    <name type="scientific">Malassezia nana</name>
    <dbReference type="NCBI Taxonomy" id="180528"/>
    <lineage>
        <taxon>Eukaryota</taxon>
        <taxon>Fungi</taxon>
        <taxon>Dikarya</taxon>
        <taxon>Basidiomycota</taxon>
        <taxon>Ustilaginomycotina</taxon>
        <taxon>Malasseziomycetes</taxon>
        <taxon>Malasseziales</taxon>
        <taxon>Malasseziaceae</taxon>
        <taxon>Malassezia</taxon>
    </lineage>
</organism>
<dbReference type="EMBL" id="CP119893">
    <property type="protein sequence ID" value="WFD26450.1"/>
    <property type="molecule type" value="Genomic_DNA"/>
</dbReference>
<evidence type="ECO:0000256" key="4">
    <source>
        <dbReference type="ARBA" id="ARBA00023015"/>
    </source>
</evidence>
<dbReference type="GO" id="GO:0003712">
    <property type="term" value="F:transcription coregulator activity"/>
    <property type="evidence" value="ECO:0007669"/>
    <property type="project" value="InterPro"/>
</dbReference>